<dbReference type="NCBIfam" id="TIGR00277">
    <property type="entry name" value="HDIG"/>
    <property type="match status" value="1"/>
</dbReference>
<dbReference type="PANTHER" id="PTHR33525">
    <property type="match status" value="1"/>
</dbReference>
<comment type="caution">
    <text evidence="2">The sequence shown here is derived from an EMBL/GenBank/DDBJ whole genome shotgun (WGS) entry which is preliminary data.</text>
</comment>
<evidence type="ECO:0000259" key="1">
    <source>
        <dbReference type="PROSITE" id="PS51833"/>
    </source>
</evidence>
<dbReference type="Gene3D" id="1.10.3210.10">
    <property type="entry name" value="Hypothetical protein af1432"/>
    <property type="match status" value="1"/>
</dbReference>
<dbReference type="Pfam" id="PF08668">
    <property type="entry name" value="HDOD"/>
    <property type="match status" value="1"/>
</dbReference>
<dbReference type="RefSeq" id="WP_005997174.1">
    <property type="nucleotide sequence ID" value="NZ_AECZ01000063.1"/>
</dbReference>
<protein>
    <submittedName>
        <fullName evidence="2">Metal dependent phosphohydrolase</fullName>
    </submittedName>
</protein>
<dbReference type="PANTHER" id="PTHR33525:SF3">
    <property type="entry name" value="RIBONUCLEASE Y"/>
    <property type="match status" value="1"/>
</dbReference>
<dbReference type="EMBL" id="AECZ01000063">
    <property type="protein sequence ID" value="EFL49148.1"/>
    <property type="molecule type" value="Genomic_DNA"/>
</dbReference>
<dbReference type="InterPro" id="IPR003607">
    <property type="entry name" value="HD/PDEase_dom"/>
</dbReference>
<dbReference type="OrthoDB" id="9803649at2"/>
<dbReference type="CDD" id="cd00077">
    <property type="entry name" value="HDc"/>
    <property type="match status" value="1"/>
</dbReference>
<dbReference type="eggNOG" id="COG1639">
    <property type="taxonomic scope" value="Bacteria"/>
</dbReference>
<dbReference type="STRING" id="596151.DesfrDRAFT_4116"/>
<evidence type="ECO:0000313" key="3">
    <source>
        <dbReference type="Proteomes" id="UP000006250"/>
    </source>
</evidence>
<organism evidence="2 3">
    <name type="scientific">Solidesulfovibrio fructosivorans JJ]</name>
    <dbReference type="NCBI Taxonomy" id="596151"/>
    <lineage>
        <taxon>Bacteria</taxon>
        <taxon>Pseudomonadati</taxon>
        <taxon>Thermodesulfobacteriota</taxon>
        <taxon>Desulfovibrionia</taxon>
        <taxon>Desulfovibrionales</taxon>
        <taxon>Desulfovibrionaceae</taxon>
        <taxon>Solidesulfovibrio</taxon>
    </lineage>
</organism>
<accession>E1K2L6</accession>
<dbReference type="Proteomes" id="UP000006250">
    <property type="component" value="Unassembled WGS sequence"/>
</dbReference>
<keyword evidence="3" id="KW-1185">Reference proteome</keyword>
<dbReference type="InterPro" id="IPR013976">
    <property type="entry name" value="HDOD"/>
</dbReference>
<feature type="domain" description="HDOD" evidence="1">
    <location>
        <begin position="73"/>
        <end position="269"/>
    </location>
</feature>
<dbReference type="InterPro" id="IPR052340">
    <property type="entry name" value="RNase_Y/CdgJ"/>
</dbReference>
<dbReference type="AlphaFoldDB" id="E1K2L6"/>
<evidence type="ECO:0000313" key="2">
    <source>
        <dbReference type="EMBL" id="EFL49148.1"/>
    </source>
</evidence>
<name>E1K2L6_SOLFR</name>
<sequence>MSVNAASHADTGRPGLGDSRPLARGAFVARFLTYGEPLRERLPCFVAPDPDAAKDRLLETPGSRAGCLAAIDPPPLPQAYLALRRAIEDPLATSSGVGAIISMDPGLASYVLRLANSPLYAPAARVETISRAVTIIGLTELETMAAGSVLSRLAAHSPRPDLLVLDDFWKHAVAVGLLSRALAERVGERGGERFFVAGLLHDVGRLLLAVAEPDLAAVSLARTGPNRLSLDAAERLELGFDHAALGGRIAAKWRLPEQLAMAVAGHHQPSQCPDSLMAAAVHAADFMANALGMRATPCAGLPRLDGRVLAPFNLERADPVEFQEILTSGLAAMTALVAS</sequence>
<keyword evidence="2" id="KW-0378">Hydrolase</keyword>
<proteinExistence type="predicted"/>
<dbReference type="GO" id="GO:0016787">
    <property type="term" value="F:hydrolase activity"/>
    <property type="evidence" value="ECO:0007669"/>
    <property type="project" value="UniProtKB-KW"/>
</dbReference>
<dbReference type="SUPFAM" id="SSF109604">
    <property type="entry name" value="HD-domain/PDEase-like"/>
    <property type="match status" value="1"/>
</dbReference>
<dbReference type="SMART" id="SM00471">
    <property type="entry name" value="HDc"/>
    <property type="match status" value="1"/>
</dbReference>
<dbReference type="InterPro" id="IPR006675">
    <property type="entry name" value="HDIG_dom"/>
</dbReference>
<reference evidence="2 3" key="1">
    <citation type="submission" date="2010-08" db="EMBL/GenBank/DDBJ databases">
        <title>The draft genome of Desulfovibrio fructosovorans JJ.</title>
        <authorList>
            <consortium name="US DOE Joint Genome Institute (JGI-PGF)"/>
            <person name="Lucas S."/>
            <person name="Copeland A."/>
            <person name="Lapidus A."/>
            <person name="Cheng J.-F."/>
            <person name="Bruce D."/>
            <person name="Goodwin L."/>
            <person name="Pitluck S."/>
            <person name="Land M.L."/>
            <person name="Hauser L."/>
            <person name="Chang Y.-J."/>
            <person name="Jeffries C."/>
            <person name="Wall J.D."/>
            <person name="Stahl D.A."/>
            <person name="Arkin A.P."/>
            <person name="Dehal P."/>
            <person name="Stolyar S.M."/>
            <person name="Hazen T.C."/>
            <person name="Woyke T.J."/>
        </authorList>
    </citation>
    <scope>NUCLEOTIDE SEQUENCE [LARGE SCALE GENOMIC DNA]</scope>
    <source>
        <strain evidence="2 3">JJ</strain>
    </source>
</reference>
<gene>
    <name evidence="2" type="ORF">DesfrDRAFT_4116</name>
</gene>
<dbReference type="PROSITE" id="PS51833">
    <property type="entry name" value="HDOD"/>
    <property type="match status" value="1"/>
</dbReference>